<dbReference type="RefSeq" id="WP_151621018.1">
    <property type="nucleotide sequence ID" value="NZ_WBXO01000010.1"/>
</dbReference>
<dbReference type="EMBL" id="WBXO01000010">
    <property type="protein sequence ID" value="KAB2951630.1"/>
    <property type="molecule type" value="Genomic_DNA"/>
</dbReference>
<evidence type="ECO:0000313" key="2">
    <source>
        <dbReference type="Proteomes" id="UP000468766"/>
    </source>
</evidence>
<name>A0A6I0F392_9FIRM</name>
<organism evidence="1 2">
    <name type="scientific">Heliorestis acidaminivorans</name>
    <dbReference type="NCBI Taxonomy" id="553427"/>
    <lineage>
        <taxon>Bacteria</taxon>
        <taxon>Bacillati</taxon>
        <taxon>Bacillota</taxon>
        <taxon>Clostridia</taxon>
        <taxon>Eubacteriales</taxon>
        <taxon>Heliobacteriaceae</taxon>
        <taxon>Heliorestis</taxon>
    </lineage>
</organism>
<dbReference type="Proteomes" id="UP000468766">
    <property type="component" value="Unassembled WGS sequence"/>
</dbReference>
<keyword evidence="2" id="KW-1185">Reference proteome</keyword>
<gene>
    <name evidence="1" type="ORF">F9B85_11385</name>
</gene>
<proteinExistence type="predicted"/>
<reference evidence="1 2" key="1">
    <citation type="submission" date="2019-10" db="EMBL/GenBank/DDBJ databases">
        <title>Whole-genome sequence of the extremophile Heliorestis acidaminivorans DSM 24790.</title>
        <authorList>
            <person name="Kyndt J.A."/>
            <person name="Meyer T.E."/>
        </authorList>
    </citation>
    <scope>NUCLEOTIDE SEQUENCE [LARGE SCALE GENOMIC DNA]</scope>
    <source>
        <strain evidence="1 2">DSM 24790</strain>
    </source>
</reference>
<protein>
    <submittedName>
        <fullName evidence="1">Uncharacterized protein</fullName>
    </submittedName>
</protein>
<evidence type="ECO:0000313" key="1">
    <source>
        <dbReference type="EMBL" id="KAB2951630.1"/>
    </source>
</evidence>
<sequence length="188" mass="21945">MKNIKVNKPVLSIDNYNSNKSLKSDTNHVMRLESQLNAFSTLLFRMLDKVKLGILTINEISTDVPVNELIEEVYRIECWLGRSGMSILRKTIERVKSNALNHIQLEHLRELVKNQEKIALTLMSSDINNDNLETLLKYVYEALVYIEFDFQLSGFFIGEQIETRLPIDNKEYKMHILYDVNKPRIKIA</sequence>
<dbReference type="AlphaFoldDB" id="A0A6I0F392"/>
<accession>A0A6I0F392</accession>
<comment type="caution">
    <text evidence="1">The sequence shown here is derived from an EMBL/GenBank/DDBJ whole genome shotgun (WGS) entry which is preliminary data.</text>
</comment>